<keyword evidence="3 5" id="KW-0067">ATP-binding</keyword>
<comment type="subcellular location">
    <subcellularLocation>
        <location evidence="1">Cytoplasm</location>
        <location evidence="1">Cytoskeleton</location>
    </subcellularLocation>
</comment>
<feature type="region of interest" description="Disordered" evidence="8">
    <location>
        <begin position="1"/>
        <end position="119"/>
    </location>
</feature>
<organism evidence="10 11">
    <name type="scientific">Potamilus streckersoni</name>
    <dbReference type="NCBI Taxonomy" id="2493646"/>
    <lineage>
        <taxon>Eukaryota</taxon>
        <taxon>Metazoa</taxon>
        <taxon>Spiralia</taxon>
        <taxon>Lophotrochozoa</taxon>
        <taxon>Mollusca</taxon>
        <taxon>Bivalvia</taxon>
        <taxon>Autobranchia</taxon>
        <taxon>Heteroconchia</taxon>
        <taxon>Palaeoheterodonta</taxon>
        <taxon>Unionida</taxon>
        <taxon>Unionoidea</taxon>
        <taxon>Unionidae</taxon>
        <taxon>Ambleminae</taxon>
        <taxon>Lampsilini</taxon>
        <taxon>Potamilus</taxon>
    </lineage>
</organism>
<name>A0AAE0W660_9BIVA</name>
<dbReference type="Proteomes" id="UP001195483">
    <property type="component" value="Unassembled WGS sequence"/>
</dbReference>
<evidence type="ECO:0000256" key="6">
    <source>
        <dbReference type="RuleBase" id="RU000394"/>
    </source>
</evidence>
<dbReference type="GO" id="GO:0008017">
    <property type="term" value="F:microtubule binding"/>
    <property type="evidence" value="ECO:0007669"/>
    <property type="project" value="InterPro"/>
</dbReference>
<dbReference type="GO" id="GO:0005874">
    <property type="term" value="C:microtubule"/>
    <property type="evidence" value="ECO:0007669"/>
    <property type="project" value="UniProtKB-KW"/>
</dbReference>
<gene>
    <name evidence="10" type="ORF">CHS0354_039359</name>
</gene>
<keyword evidence="4" id="KW-0963">Cytoplasm</keyword>
<feature type="binding site" evidence="5">
    <location>
        <begin position="560"/>
        <end position="567"/>
    </location>
    <ligand>
        <name>ATP</name>
        <dbReference type="ChEBI" id="CHEBI:30616"/>
    </ligand>
</feature>
<keyword evidence="4" id="KW-0206">Cytoskeleton</keyword>
<sequence length="814" mass="90575">MGNGASADAASSASNGPVTTPLSPPQSARSATVVKRNKQFQEVELKPTPSSGSGDKPQSRGQHSRSGDKPQSRGQQHQQQTTSSRNQTQQNPRKGDDVGASGTTGRQSQPNRSSSPKEEDIVFETFYHRSGKEFQCIYQSGMRFYLDDWGSKEWQPFPKRWYNEGLLVTNSIVKDDADPRNSGSGASGSGGNGQGSQGGQRRSRGGGQDDREGYIMHPTRGKLPTYIFYKKHNVHMYMDKDTGSWMRLPIGWELNHPLVKELVDQVEEAIPHWNDRHEILAMLRSCNYDPDECINIYMHLEGDEWLKVPKTAKDAKAFIAKDEKIAELEMKVRNLEIEVQKYKAEKEEAETLLKSQAEKISDLETETKQTEAQLMVLGGRPRTAARLRSKTPAPVVKERVNPQDIETLNGHAMDLRKVHTRLKMDVQRYMDSMKDMVRQLGPAMAKMKASETSQMGELEEVRALYRKEALQRKLLYNQLQELRGNIRVFCRARKDDNATNCLKFPSDQDIVATHPQYGKKIFSFDKVFDPSATQEQIFEDTKPIVSSCVDGYNVCLMAYGQTGSGKTFTMMGPESNPGINIRAVKELFQVCQDRAETQTFTMKVSIVEIYNETVVDLLNSDAKVLELRTAGNKVNIPGITEIPIKAVDDIKKIMKMGDKNRTTASTKMNSTSSRSHLLLMLSLEGLDKVTGAVSNGTLTLCDLAGSERISKTEAEGQRLVEAAAINKSLSALGQVFTALRTSQLHVPYRNSKLTQILQPSLGGDAKACLFVNISPDEFNFQETISTLTFGSSARQIALGQAKQNIKKGPGRGND</sequence>
<dbReference type="InterPro" id="IPR027417">
    <property type="entry name" value="P-loop_NTPase"/>
</dbReference>
<evidence type="ECO:0000313" key="11">
    <source>
        <dbReference type="Proteomes" id="UP001195483"/>
    </source>
</evidence>
<evidence type="ECO:0000313" key="10">
    <source>
        <dbReference type="EMBL" id="KAK3602941.1"/>
    </source>
</evidence>
<dbReference type="SUPFAM" id="SSF52540">
    <property type="entry name" value="P-loop containing nucleoside triphosphate hydrolases"/>
    <property type="match status" value="1"/>
</dbReference>
<feature type="compositionally biased region" description="Low complexity" evidence="8">
    <location>
        <begin position="72"/>
        <end position="91"/>
    </location>
</feature>
<proteinExistence type="inferred from homology"/>
<dbReference type="GO" id="GO:0005524">
    <property type="term" value="F:ATP binding"/>
    <property type="evidence" value="ECO:0007669"/>
    <property type="project" value="UniProtKB-UniRule"/>
</dbReference>
<comment type="caution">
    <text evidence="10">The sequence shown here is derived from an EMBL/GenBank/DDBJ whole genome shotgun (WGS) entry which is preliminary data.</text>
</comment>
<feature type="domain" description="Kinesin motor" evidence="9">
    <location>
        <begin position="485"/>
        <end position="796"/>
    </location>
</feature>
<comment type="similarity">
    <text evidence="5 6">Belongs to the TRAFAC class myosin-kinesin ATPase superfamily. Kinesin family.</text>
</comment>
<dbReference type="EMBL" id="JAEAOA010002305">
    <property type="protein sequence ID" value="KAK3602941.1"/>
    <property type="molecule type" value="Genomic_DNA"/>
</dbReference>
<accession>A0AAE0W660</accession>
<reference evidence="10" key="2">
    <citation type="journal article" date="2021" name="Genome Biol. Evol.">
        <title>Developing a high-quality reference genome for a parasitic bivalve with doubly uniparental inheritance (Bivalvia: Unionida).</title>
        <authorList>
            <person name="Smith C.H."/>
        </authorList>
    </citation>
    <scope>NUCLEOTIDE SEQUENCE</scope>
    <source>
        <strain evidence="10">CHS0354</strain>
        <tissue evidence="10">Mantle</tissue>
    </source>
</reference>
<dbReference type="InterPro" id="IPR027640">
    <property type="entry name" value="Kinesin-like_fam"/>
</dbReference>
<evidence type="ECO:0000256" key="7">
    <source>
        <dbReference type="SAM" id="Coils"/>
    </source>
</evidence>
<feature type="compositionally biased region" description="Gly residues" evidence="8">
    <location>
        <begin position="185"/>
        <end position="198"/>
    </location>
</feature>
<reference evidence="10" key="3">
    <citation type="submission" date="2023-05" db="EMBL/GenBank/DDBJ databases">
        <authorList>
            <person name="Smith C.H."/>
        </authorList>
    </citation>
    <scope>NUCLEOTIDE SEQUENCE</scope>
    <source>
        <strain evidence="10">CHS0354</strain>
        <tissue evidence="10">Mantle</tissue>
    </source>
</reference>
<dbReference type="GO" id="GO:0003777">
    <property type="term" value="F:microtubule motor activity"/>
    <property type="evidence" value="ECO:0007669"/>
    <property type="project" value="InterPro"/>
</dbReference>
<dbReference type="PANTHER" id="PTHR47972:SF65">
    <property type="entry name" value="KINESIN-LIKE PROTEIN"/>
    <property type="match status" value="1"/>
</dbReference>
<dbReference type="PANTHER" id="PTHR47972">
    <property type="entry name" value="KINESIN-LIKE PROTEIN KLP-3"/>
    <property type="match status" value="1"/>
</dbReference>
<dbReference type="PROSITE" id="PS00411">
    <property type="entry name" value="KINESIN_MOTOR_1"/>
    <property type="match status" value="1"/>
</dbReference>
<reference evidence="10" key="1">
    <citation type="journal article" date="2021" name="Genome Biol. Evol.">
        <title>A High-Quality Reference Genome for a Parasitic Bivalve with Doubly Uniparental Inheritance (Bivalvia: Unionida).</title>
        <authorList>
            <person name="Smith C.H."/>
        </authorList>
    </citation>
    <scope>NUCLEOTIDE SEQUENCE</scope>
    <source>
        <strain evidence="10">CHS0354</strain>
    </source>
</reference>
<dbReference type="Gene3D" id="3.40.850.10">
    <property type="entry name" value="Kinesin motor domain"/>
    <property type="match status" value="1"/>
</dbReference>
<evidence type="ECO:0000259" key="9">
    <source>
        <dbReference type="PROSITE" id="PS50067"/>
    </source>
</evidence>
<dbReference type="SMART" id="SM00129">
    <property type="entry name" value="KISc"/>
    <property type="match status" value="1"/>
</dbReference>
<dbReference type="PROSITE" id="PS50067">
    <property type="entry name" value="KINESIN_MOTOR_2"/>
    <property type="match status" value="1"/>
</dbReference>
<dbReference type="InterPro" id="IPR001752">
    <property type="entry name" value="Kinesin_motor_dom"/>
</dbReference>
<evidence type="ECO:0000256" key="3">
    <source>
        <dbReference type="ARBA" id="ARBA00022840"/>
    </source>
</evidence>
<feature type="compositionally biased region" description="Low complexity" evidence="8">
    <location>
        <begin position="1"/>
        <end position="14"/>
    </location>
</feature>
<feature type="region of interest" description="Disordered" evidence="8">
    <location>
        <begin position="174"/>
        <end position="217"/>
    </location>
</feature>
<evidence type="ECO:0000256" key="2">
    <source>
        <dbReference type="ARBA" id="ARBA00022741"/>
    </source>
</evidence>
<feature type="compositionally biased region" description="Polar residues" evidence="8">
    <location>
        <begin position="15"/>
        <end position="30"/>
    </location>
</feature>
<feature type="coiled-coil region" evidence="7">
    <location>
        <begin position="318"/>
        <end position="373"/>
    </location>
</feature>
<dbReference type="InterPro" id="IPR019821">
    <property type="entry name" value="Kinesin_motor_CS"/>
</dbReference>
<dbReference type="AlphaFoldDB" id="A0AAE0W660"/>
<dbReference type="InterPro" id="IPR036961">
    <property type="entry name" value="Kinesin_motor_dom_sf"/>
</dbReference>
<keyword evidence="5 6" id="KW-0505">Motor protein</keyword>
<keyword evidence="2 5" id="KW-0547">Nucleotide-binding</keyword>
<keyword evidence="11" id="KW-1185">Reference proteome</keyword>
<dbReference type="PRINTS" id="PR00380">
    <property type="entry name" value="KINESINHEAVY"/>
</dbReference>
<evidence type="ECO:0000256" key="1">
    <source>
        <dbReference type="ARBA" id="ARBA00004245"/>
    </source>
</evidence>
<keyword evidence="6" id="KW-0493">Microtubule</keyword>
<evidence type="ECO:0000256" key="5">
    <source>
        <dbReference type="PROSITE-ProRule" id="PRU00283"/>
    </source>
</evidence>
<dbReference type="Pfam" id="PF00225">
    <property type="entry name" value="Kinesin"/>
    <property type="match status" value="1"/>
</dbReference>
<feature type="compositionally biased region" description="Polar residues" evidence="8">
    <location>
        <begin position="101"/>
        <end position="114"/>
    </location>
</feature>
<evidence type="ECO:0000256" key="4">
    <source>
        <dbReference type="ARBA" id="ARBA00023212"/>
    </source>
</evidence>
<protein>
    <recommendedName>
        <fullName evidence="6">Kinesin-like protein</fullName>
    </recommendedName>
</protein>
<evidence type="ECO:0000256" key="8">
    <source>
        <dbReference type="SAM" id="MobiDB-lite"/>
    </source>
</evidence>
<keyword evidence="7" id="KW-0175">Coiled coil</keyword>
<dbReference type="GO" id="GO:0007018">
    <property type="term" value="P:microtubule-based movement"/>
    <property type="evidence" value="ECO:0007669"/>
    <property type="project" value="InterPro"/>
</dbReference>